<feature type="chain" id="PRO_5012541359" evidence="3">
    <location>
        <begin position="19"/>
        <end position="1448"/>
    </location>
</feature>
<keyword evidence="2" id="KW-1133">Transmembrane helix</keyword>
<organism evidence="4 5">
    <name type="scientific">Helicocarpus griseus UAMH5409</name>
    <dbReference type="NCBI Taxonomy" id="1447875"/>
    <lineage>
        <taxon>Eukaryota</taxon>
        <taxon>Fungi</taxon>
        <taxon>Dikarya</taxon>
        <taxon>Ascomycota</taxon>
        <taxon>Pezizomycotina</taxon>
        <taxon>Eurotiomycetes</taxon>
        <taxon>Eurotiomycetidae</taxon>
        <taxon>Onygenales</taxon>
        <taxon>Ajellomycetaceae</taxon>
        <taxon>Helicocarpus</taxon>
    </lineage>
</organism>
<sequence>MRCSSILVSLFLAALVRGDWWSDFSDNLATDLAPFISLLGEQPTRQFLSESITFWDYFIFSMAPLGILTIVVSVIRVRGGPSLRAFIGRAQEGAGTTEAELCSSTSRDVCELYNNSGIARVFGRPKLLQISFEENAPDSAFHDVYKLDESGLKVEHAIAGIRTFEQQFNDPLAKEWTLNQGDSAPLRYIKRWLRGNKPRERDVVFAPNPNLTLNIWMKRPSDAWFPVIALLGAVVQAGVIVLAIVVTYYLGLSKTGTGIATYAVPLLCSGTLLLVTGAFLCAYLIGGSTEERIFRRAKPAKTELVVLQQGGQVIGDQTFDAFAYNEQGTRSEYITSWKRPYLKDGGPLVYASVGFTSVGFILQFISLRALHSTISIAQLGATILMSAIRASLRTQRLSSDNNILRDSLDIIRGYELDWLALHLGRNHSRRYRDPSQPENNGEIAVKIPSSSRNGHRFNSGSTSPMESAGEDRLFWLLGREMEEGETVLLPQDRRKLASLSEPKDVWIWGSTAQADLTFKGWKSGENTLCAAEKILAYRARLARMTDVFQTESGFNGDNKENSLLHAPSSNWGGDAAAVREVARRLTALIEDTADILFSSDTTFHRSWRYALSFHWGLSCSTCDGWPKISQMQQVYLGMHRTSPRLKWKADTSQIEAVLGLWVWSLINDPQLESPHSPIKGRTSKASTVTTERIIGWAENEEMIEHRDSVHLTESEKILQYCDPLGLLGQLDPQTYTLGLNAKCCLPQDPSQEVSPINNQEVGADNEPDAKDDLKHPAPTPSDSVFPPLQQAQRHVWNVADFWVKERPRQAPSNAGVLHRGQYFRVPEPISFPCVRFFGWYSVSAMANLKKLQIYTVPTSSSLAELCAQEIFASFVHAIFSIISRIGGQTTLDSTCRLENSLLNAIFEAFSARQLGSKYDARPCIAPAIKSLALLLIDEILISSRRDARHQWKTGAKYESLLTVSRVTAFLMAPGIGRSFGMDKLDKFHQCRDIAEIAESYIHDILYSNGSRMGLPRPRYSTLIDEADTEALEEDKLISQLSLALDKGDGPSTLRLLRIATAWSGSGNPLTDLGRPILLQWLMKALEMMNENSWPGWIIVFEIVIDLFPPKIFEPHPGGGKGRARHDMLKAGMLEALSFVAKAGLTEAVRILFEYCSIPVPLVWDLLLMSATKGNFETTAFLLMDVSLKVTSQSEETRHVRYLLFSIFSYGHVELMYLLLGANGPIPSAHSFFSRLLENATIYGHAEIIEELLTLPGFCLDRLAEKGFSLLEGAIGRRHIAAAQVLIDKGSFRSILLEKEPHTDICFLDYAFFCAVPKLDTNVFPEQQPLSKLVVSLLLEGFQLRTTENAMNWEWPFKSTNISDGKTECLQKLILETSDRISNECEKAGLPVVKGAVATGVDKTADQLSNLCNAIQAALDDFAQQVRQNDIVWTNLKRIRDDLVSVTIW</sequence>
<dbReference type="Gene3D" id="1.25.40.20">
    <property type="entry name" value="Ankyrin repeat-containing domain"/>
    <property type="match status" value="1"/>
</dbReference>
<dbReference type="InterPro" id="IPR036770">
    <property type="entry name" value="Ankyrin_rpt-contain_sf"/>
</dbReference>
<reference evidence="4 5" key="1">
    <citation type="submission" date="2017-10" db="EMBL/GenBank/DDBJ databases">
        <title>Comparative genomics in systemic dimorphic fungi from Ajellomycetaceae.</title>
        <authorList>
            <person name="Munoz J.F."/>
            <person name="Mcewen J.G."/>
            <person name="Clay O.K."/>
            <person name="Cuomo C.A."/>
        </authorList>
    </citation>
    <scope>NUCLEOTIDE SEQUENCE [LARGE SCALE GENOMIC DNA]</scope>
    <source>
        <strain evidence="4 5">UAMH5409</strain>
    </source>
</reference>
<name>A0A2B7XL48_9EURO</name>
<feature type="signal peptide" evidence="3">
    <location>
        <begin position="1"/>
        <end position="18"/>
    </location>
</feature>
<feature type="transmembrane region" description="Helical" evidence="2">
    <location>
        <begin position="348"/>
        <end position="367"/>
    </location>
</feature>
<dbReference type="EMBL" id="PDNB01000091">
    <property type="protein sequence ID" value="PGH09675.1"/>
    <property type="molecule type" value="Genomic_DNA"/>
</dbReference>
<dbReference type="OrthoDB" id="4195095at2759"/>
<feature type="compositionally biased region" description="Polar residues" evidence="1">
    <location>
        <begin position="448"/>
        <end position="465"/>
    </location>
</feature>
<evidence type="ECO:0000256" key="1">
    <source>
        <dbReference type="SAM" id="MobiDB-lite"/>
    </source>
</evidence>
<keyword evidence="5" id="KW-1185">Reference proteome</keyword>
<evidence type="ECO:0000256" key="3">
    <source>
        <dbReference type="SAM" id="SignalP"/>
    </source>
</evidence>
<feature type="region of interest" description="Disordered" evidence="1">
    <location>
        <begin position="429"/>
        <end position="467"/>
    </location>
</feature>
<evidence type="ECO:0000256" key="2">
    <source>
        <dbReference type="SAM" id="Phobius"/>
    </source>
</evidence>
<comment type="caution">
    <text evidence="4">The sequence shown here is derived from an EMBL/GenBank/DDBJ whole genome shotgun (WGS) entry which is preliminary data.</text>
</comment>
<keyword evidence="2" id="KW-0812">Transmembrane</keyword>
<gene>
    <name evidence="4" type="ORF">AJ79_05641</name>
</gene>
<keyword evidence="2" id="KW-0472">Membrane</keyword>
<keyword evidence="3" id="KW-0732">Signal</keyword>
<feature type="transmembrane region" description="Helical" evidence="2">
    <location>
        <begin position="57"/>
        <end position="77"/>
    </location>
</feature>
<dbReference type="SUPFAM" id="SSF48403">
    <property type="entry name" value="Ankyrin repeat"/>
    <property type="match status" value="1"/>
</dbReference>
<feature type="region of interest" description="Disordered" evidence="1">
    <location>
        <begin position="750"/>
        <end position="786"/>
    </location>
</feature>
<dbReference type="STRING" id="1447875.A0A2B7XL48"/>
<feature type="transmembrane region" description="Helical" evidence="2">
    <location>
        <begin position="223"/>
        <end position="250"/>
    </location>
</feature>
<protein>
    <submittedName>
        <fullName evidence="4">Uncharacterized protein</fullName>
    </submittedName>
</protein>
<evidence type="ECO:0000313" key="5">
    <source>
        <dbReference type="Proteomes" id="UP000223968"/>
    </source>
</evidence>
<evidence type="ECO:0000313" key="4">
    <source>
        <dbReference type="EMBL" id="PGH09675.1"/>
    </source>
</evidence>
<accession>A0A2B7XL48</accession>
<feature type="compositionally biased region" description="Polar residues" evidence="1">
    <location>
        <begin position="750"/>
        <end position="760"/>
    </location>
</feature>
<dbReference type="Proteomes" id="UP000223968">
    <property type="component" value="Unassembled WGS sequence"/>
</dbReference>
<proteinExistence type="predicted"/>
<feature type="transmembrane region" description="Helical" evidence="2">
    <location>
        <begin position="262"/>
        <end position="286"/>
    </location>
</feature>